<organism evidence="2">
    <name type="scientific">marine sediment metagenome</name>
    <dbReference type="NCBI Taxonomy" id="412755"/>
    <lineage>
        <taxon>unclassified sequences</taxon>
        <taxon>metagenomes</taxon>
        <taxon>ecological metagenomes</taxon>
    </lineage>
</organism>
<dbReference type="GO" id="GO:0003676">
    <property type="term" value="F:nucleic acid binding"/>
    <property type="evidence" value="ECO:0007669"/>
    <property type="project" value="InterPro"/>
</dbReference>
<protein>
    <recommendedName>
        <fullName evidence="1">CCHC-type domain-containing protein</fullName>
    </recommendedName>
</protein>
<dbReference type="EMBL" id="BART01020404">
    <property type="protein sequence ID" value="GAH03609.1"/>
    <property type="molecule type" value="Genomic_DNA"/>
</dbReference>
<dbReference type="AlphaFoldDB" id="X1DEY0"/>
<dbReference type="InterPro" id="IPR014818">
    <property type="entry name" value="Phage/plasmid_primase_P4_C"/>
</dbReference>
<dbReference type="PROSITE" id="PS50158">
    <property type="entry name" value="ZF_CCHC"/>
    <property type="match status" value="1"/>
</dbReference>
<evidence type="ECO:0000313" key="2">
    <source>
        <dbReference type="EMBL" id="GAH03609.1"/>
    </source>
</evidence>
<dbReference type="GO" id="GO:0008270">
    <property type="term" value="F:zinc ion binding"/>
    <property type="evidence" value="ECO:0007669"/>
    <property type="project" value="InterPro"/>
</dbReference>
<feature type="domain" description="CCHC-type" evidence="1">
    <location>
        <begin position="11"/>
        <end position="25"/>
    </location>
</feature>
<name>X1DEY0_9ZZZZ</name>
<dbReference type="Pfam" id="PF08706">
    <property type="entry name" value="D5_N"/>
    <property type="match status" value="1"/>
</dbReference>
<dbReference type="InterPro" id="IPR001878">
    <property type="entry name" value="Znf_CCHC"/>
</dbReference>
<evidence type="ECO:0000259" key="1">
    <source>
        <dbReference type="PROSITE" id="PS50158"/>
    </source>
</evidence>
<reference evidence="2" key="1">
    <citation type="journal article" date="2014" name="Front. Microbiol.">
        <title>High frequency of phylogenetically diverse reductive dehalogenase-homologous genes in deep subseafloor sedimentary metagenomes.</title>
        <authorList>
            <person name="Kawai M."/>
            <person name="Futagami T."/>
            <person name="Toyoda A."/>
            <person name="Takaki Y."/>
            <person name="Nishi S."/>
            <person name="Hori S."/>
            <person name="Arai W."/>
            <person name="Tsubouchi T."/>
            <person name="Morono Y."/>
            <person name="Uchiyama I."/>
            <person name="Ito T."/>
            <person name="Fujiyama A."/>
            <person name="Inagaki F."/>
            <person name="Takami H."/>
        </authorList>
    </citation>
    <scope>NUCLEOTIDE SEQUENCE</scope>
    <source>
        <strain evidence="2">Expedition CK06-06</strain>
    </source>
</reference>
<gene>
    <name evidence="2" type="ORF">S01H4_37919</name>
</gene>
<sequence length="175" mass="19710">MTADTPTPLYKCFKCGGVGHSSTYCEYCERAVGDGDEHTNLEIMRTVSDIQRTPGERPLVDGGVVYDTELGNAERFVDQHLDSIRYCPQYKSWYVWDPPFWRRDDSGIITVKAKATVRSLYNEAGSLEDDGARRAKAAHARKSEGDRSIKAMLSLAQSDQRIVITPEMLDTHPDY</sequence>
<feature type="non-terminal residue" evidence="2">
    <location>
        <position position="175"/>
    </location>
</feature>
<proteinExistence type="predicted"/>
<comment type="caution">
    <text evidence="2">The sequence shown here is derived from an EMBL/GenBank/DDBJ whole genome shotgun (WGS) entry which is preliminary data.</text>
</comment>
<accession>X1DEY0</accession>